<evidence type="ECO:0000256" key="2">
    <source>
        <dbReference type="ARBA" id="ARBA00022527"/>
    </source>
</evidence>
<evidence type="ECO:0000313" key="16">
    <source>
        <dbReference type="Proteomes" id="UP000295252"/>
    </source>
</evidence>
<dbReference type="InterPro" id="IPR045874">
    <property type="entry name" value="LRK10/LRL21-25-like"/>
</dbReference>
<evidence type="ECO:0000256" key="13">
    <source>
        <dbReference type="SAM" id="SignalP"/>
    </source>
</evidence>
<dbReference type="GO" id="GO:0016020">
    <property type="term" value="C:membrane"/>
    <property type="evidence" value="ECO:0007669"/>
    <property type="project" value="UniProtKB-SubCell"/>
</dbReference>
<keyword evidence="9" id="KW-1133">Transmembrane helix</keyword>
<keyword evidence="16" id="KW-1185">Reference proteome</keyword>
<evidence type="ECO:0000313" key="15">
    <source>
        <dbReference type="EMBL" id="CDP17831.1"/>
    </source>
</evidence>
<dbReference type="PROSITE" id="PS00107">
    <property type="entry name" value="PROTEIN_KINASE_ATP"/>
    <property type="match status" value="1"/>
</dbReference>
<dbReference type="AlphaFoldDB" id="A0A068VAS2"/>
<dbReference type="InterPro" id="IPR000719">
    <property type="entry name" value="Prot_kinase_dom"/>
</dbReference>
<evidence type="ECO:0000256" key="12">
    <source>
        <dbReference type="PROSITE-ProRule" id="PRU10141"/>
    </source>
</evidence>
<dbReference type="GO" id="GO:0005524">
    <property type="term" value="F:ATP binding"/>
    <property type="evidence" value="ECO:0007669"/>
    <property type="project" value="UniProtKB-UniRule"/>
</dbReference>
<dbReference type="PhylomeDB" id="A0A068VAS2"/>
<evidence type="ECO:0000256" key="5">
    <source>
        <dbReference type="ARBA" id="ARBA00022729"/>
    </source>
</evidence>
<feature type="chain" id="PRO_5001655735" description="Protein kinase domain-containing protein" evidence="13">
    <location>
        <begin position="22"/>
        <end position="624"/>
    </location>
</feature>
<keyword evidence="2" id="KW-0723">Serine/threonine-protein kinase</keyword>
<dbReference type="InParanoid" id="A0A068VAS2"/>
<dbReference type="PROSITE" id="PS50011">
    <property type="entry name" value="PROTEIN_KINASE_DOM"/>
    <property type="match status" value="1"/>
</dbReference>
<keyword evidence="4" id="KW-0812">Transmembrane</keyword>
<dbReference type="InterPro" id="IPR008271">
    <property type="entry name" value="Ser/Thr_kinase_AS"/>
</dbReference>
<evidence type="ECO:0000256" key="7">
    <source>
        <dbReference type="ARBA" id="ARBA00022777"/>
    </source>
</evidence>
<name>A0A068VAS2_COFCA</name>
<evidence type="ECO:0000256" key="10">
    <source>
        <dbReference type="ARBA" id="ARBA00023136"/>
    </source>
</evidence>
<accession>A0A068VAS2</accession>
<feature type="domain" description="Protein kinase" evidence="14">
    <location>
        <begin position="300"/>
        <end position="585"/>
    </location>
</feature>
<comment type="subcellular location">
    <subcellularLocation>
        <location evidence="1">Membrane</location>
        <topology evidence="1">Single-pass type I membrane protein</topology>
    </subcellularLocation>
</comment>
<dbReference type="OrthoDB" id="547665at2759"/>
<evidence type="ECO:0000256" key="4">
    <source>
        <dbReference type="ARBA" id="ARBA00022692"/>
    </source>
</evidence>
<organism evidence="15 16">
    <name type="scientific">Coffea canephora</name>
    <name type="common">Robusta coffee</name>
    <dbReference type="NCBI Taxonomy" id="49390"/>
    <lineage>
        <taxon>Eukaryota</taxon>
        <taxon>Viridiplantae</taxon>
        <taxon>Streptophyta</taxon>
        <taxon>Embryophyta</taxon>
        <taxon>Tracheophyta</taxon>
        <taxon>Spermatophyta</taxon>
        <taxon>Magnoliopsida</taxon>
        <taxon>eudicotyledons</taxon>
        <taxon>Gunneridae</taxon>
        <taxon>Pentapetalae</taxon>
        <taxon>asterids</taxon>
        <taxon>lamiids</taxon>
        <taxon>Gentianales</taxon>
        <taxon>Rubiaceae</taxon>
        <taxon>Ixoroideae</taxon>
        <taxon>Gardenieae complex</taxon>
        <taxon>Bertiereae - Coffeeae clade</taxon>
        <taxon>Coffeeae</taxon>
        <taxon>Coffea</taxon>
    </lineage>
</organism>
<evidence type="ECO:0000256" key="11">
    <source>
        <dbReference type="ARBA" id="ARBA00023180"/>
    </source>
</evidence>
<evidence type="ECO:0000256" key="6">
    <source>
        <dbReference type="ARBA" id="ARBA00022741"/>
    </source>
</evidence>
<keyword evidence="8 12" id="KW-0067">ATP-binding</keyword>
<keyword evidence="11" id="KW-0325">Glycoprotein</keyword>
<dbReference type="PROSITE" id="PS00108">
    <property type="entry name" value="PROTEIN_KINASE_ST"/>
    <property type="match status" value="1"/>
</dbReference>
<reference evidence="16" key="1">
    <citation type="journal article" date="2014" name="Science">
        <title>The coffee genome provides insight into the convergent evolution of caffeine biosynthesis.</title>
        <authorList>
            <person name="Denoeud F."/>
            <person name="Carretero-Paulet L."/>
            <person name="Dereeper A."/>
            <person name="Droc G."/>
            <person name="Guyot R."/>
            <person name="Pietrella M."/>
            <person name="Zheng C."/>
            <person name="Alberti A."/>
            <person name="Anthony F."/>
            <person name="Aprea G."/>
            <person name="Aury J.M."/>
            <person name="Bento P."/>
            <person name="Bernard M."/>
            <person name="Bocs S."/>
            <person name="Campa C."/>
            <person name="Cenci A."/>
            <person name="Combes M.C."/>
            <person name="Crouzillat D."/>
            <person name="Da Silva C."/>
            <person name="Daddiego L."/>
            <person name="De Bellis F."/>
            <person name="Dussert S."/>
            <person name="Garsmeur O."/>
            <person name="Gayraud T."/>
            <person name="Guignon V."/>
            <person name="Jahn K."/>
            <person name="Jamilloux V."/>
            <person name="Joet T."/>
            <person name="Labadie K."/>
            <person name="Lan T."/>
            <person name="Leclercq J."/>
            <person name="Lepelley M."/>
            <person name="Leroy T."/>
            <person name="Li L.T."/>
            <person name="Librado P."/>
            <person name="Lopez L."/>
            <person name="Munoz A."/>
            <person name="Noel B."/>
            <person name="Pallavicini A."/>
            <person name="Perrotta G."/>
            <person name="Poncet V."/>
            <person name="Pot D."/>
            <person name="Priyono X."/>
            <person name="Rigoreau M."/>
            <person name="Rouard M."/>
            <person name="Rozas J."/>
            <person name="Tranchant-Dubreuil C."/>
            <person name="VanBuren R."/>
            <person name="Zhang Q."/>
            <person name="Andrade A.C."/>
            <person name="Argout X."/>
            <person name="Bertrand B."/>
            <person name="de Kochko A."/>
            <person name="Graziosi G."/>
            <person name="Henry R.J."/>
            <person name="Jayarama X."/>
            <person name="Ming R."/>
            <person name="Nagai C."/>
            <person name="Rounsley S."/>
            <person name="Sankoff D."/>
            <person name="Giuliano G."/>
            <person name="Albert V.A."/>
            <person name="Wincker P."/>
            <person name="Lashermes P."/>
        </authorList>
    </citation>
    <scope>NUCLEOTIDE SEQUENCE [LARGE SCALE GENOMIC DNA]</scope>
    <source>
        <strain evidence="16">cv. DH200-94</strain>
    </source>
</reference>
<dbReference type="FunFam" id="1.10.510.10:FF:000590">
    <property type="entry name" value="PR5-like receptor kinase"/>
    <property type="match status" value="1"/>
</dbReference>
<evidence type="ECO:0000256" key="3">
    <source>
        <dbReference type="ARBA" id="ARBA00022679"/>
    </source>
</evidence>
<evidence type="ECO:0000259" key="14">
    <source>
        <dbReference type="PROSITE" id="PS50011"/>
    </source>
</evidence>
<dbReference type="FunFam" id="3.30.200.20:FF:000178">
    <property type="entry name" value="serine/threonine-protein kinase PBS1-like"/>
    <property type="match status" value="1"/>
</dbReference>
<dbReference type="InterPro" id="IPR017441">
    <property type="entry name" value="Protein_kinase_ATP_BS"/>
</dbReference>
<evidence type="ECO:0000256" key="9">
    <source>
        <dbReference type="ARBA" id="ARBA00022989"/>
    </source>
</evidence>
<dbReference type="Gene3D" id="1.10.510.10">
    <property type="entry name" value="Transferase(Phosphotransferase) domain 1"/>
    <property type="match status" value="1"/>
</dbReference>
<dbReference type="Gene3D" id="3.30.200.20">
    <property type="entry name" value="Phosphorylase Kinase, domain 1"/>
    <property type="match status" value="1"/>
</dbReference>
<dbReference type="InterPro" id="IPR025287">
    <property type="entry name" value="WAK_GUB"/>
</dbReference>
<dbReference type="GO" id="GO:0030247">
    <property type="term" value="F:polysaccharide binding"/>
    <property type="evidence" value="ECO:0007669"/>
    <property type="project" value="InterPro"/>
</dbReference>
<proteinExistence type="predicted"/>
<evidence type="ECO:0000256" key="1">
    <source>
        <dbReference type="ARBA" id="ARBA00004479"/>
    </source>
</evidence>
<evidence type="ECO:0000256" key="8">
    <source>
        <dbReference type="ARBA" id="ARBA00022840"/>
    </source>
</evidence>
<keyword evidence="7" id="KW-0418">Kinase</keyword>
<dbReference type="PANTHER" id="PTHR27009">
    <property type="entry name" value="RUST RESISTANCE KINASE LR10-RELATED"/>
    <property type="match status" value="1"/>
</dbReference>
<dbReference type="GO" id="GO:0004674">
    <property type="term" value="F:protein serine/threonine kinase activity"/>
    <property type="evidence" value="ECO:0007669"/>
    <property type="project" value="UniProtKB-KW"/>
</dbReference>
<feature type="signal peptide" evidence="13">
    <location>
        <begin position="1"/>
        <end position="21"/>
    </location>
</feature>
<protein>
    <recommendedName>
        <fullName evidence="14">Protein kinase domain-containing protein</fullName>
    </recommendedName>
</protein>
<dbReference type="Gramene" id="CDP17831">
    <property type="protein sequence ID" value="CDP17831"/>
    <property type="gene ID" value="GSCOC_T00009452001"/>
</dbReference>
<sequence>MVILNVLRLIFLATLTALGSCKIHDNCTMRRCSDRGPAIRFPFRLKDYQPQHCGFPGFELSCTQSQETVLENPFRVKASLNQTKPPFSVNFVINKIDYESQLLYVSKLDGCLPGLLPKLDLSASLFQIQDFDDDFSFFKCSSKKWYAMIPIPCLSNSSYQVYAIHSSVDLRDASLVSCTKMFEIPSLFYALIVPQIPLVLSWSAPNCGFCEAEGKFCRLSSSLAGVQCLENGTGPLKKIKVTGMVVGPALIVLIGIASYRIFRSKKLKKEDQLKIGQFLEDYKALKPSRYSYSDIKKITGNFSEKLGEGGYGTVYKGKLSNEVFVAVKVLNNSKGGGEDFINEVGTIGQIHHINIVRLVGYCADGYRGVLVYEFLPNHSLEKFTSSENERNLLGLEKLHNIALGTAKGIEYLHQGCEQRILHFDIKPHNILLDQNFNPKISDFGQAKLCSKEQSAVSMTAARGTMGYIAPEVFSRNFGKVSHKSDVYSFGMLLIEMVGGRKNIKIGGQDNSAEAYFPEWIYNKLDQGEEITIQIDNEDDKITAKKLMIIGLWCIQWYPVDRPSMKAVIQMLEAEEPPSMPRNPFGSTNTINERATLGGGTFVNELKSISESESEEVIEKVSCNS</sequence>
<dbReference type="OMA" id="PEWIYET"/>
<dbReference type="STRING" id="49390.A0A068VAS2"/>
<dbReference type="Pfam" id="PF13947">
    <property type="entry name" value="GUB_WAK_bind"/>
    <property type="match status" value="1"/>
</dbReference>
<dbReference type="SUPFAM" id="SSF56112">
    <property type="entry name" value="Protein kinase-like (PK-like)"/>
    <property type="match status" value="1"/>
</dbReference>
<keyword evidence="10" id="KW-0472">Membrane</keyword>
<dbReference type="EMBL" id="HG739265">
    <property type="protein sequence ID" value="CDP17831.1"/>
    <property type="molecule type" value="Genomic_DNA"/>
</dbReference>
<feature type="binding site" evidence="12">
    <location>
        <position position="328"/>
    </location>
    <ligand>
        <name>ATP</name>
        <dbReference type="ChEBI" id="CHEBI:30616"/>
    </ligand>
</feature>
<keyword evidence="5 13" id="KW-0732">Signal</keyword>
<dbReference type="SMART" id="SM00220">
    <property type="entry name" value="S_TKc"/>
    <property type="match status" value="1"/>
</dbReference>
<dbReference type="Proteomes" id="UP000295252">
    <property type="component" value="Chromosome IV"/>
</dbReference>
<gene>
    <name evidence="15" type="ORF">GSCOC_T00009452001</name>
</gene>
<keyword evidence="3" id="KW-0808">Transferase</keyword>
<dbReference type="InterPro" id="IPR011009">
    <property type="entry name" value="Kinase-like_dom_sf"/>
</dbReference>
<dbReference type="Pfam" id="PF00069">
    <property type="entry name" value="Pkinase"/>
    <property type="match status" value="1"/>
</dbReference>
<keyword evidence="6 12" id="KW-0547">Nucleotide-binding</keyword>